<dbReference type="Pfam" id="PF01882">
    <property type="entry name" value="DUF58"/>
    <property type="match status" value="1"/>
</dbReference>
<name>A0A928YTQ8_9GAMM</name>
<gene>
    <name evidence="2" type="ORF">C4F51_08725</name>
</gene>
<evidence type="ECO:0000313" key="3">
    <source>
        <dbReference type="Proteomes" id="UP000652567"/>
    </source>
</evidence>
<protein>
    <submittedName>
        <fullName evidence="2">DUF58 domain-containing protein</fullName>
    </submittedName>
</protein>
<dbReference type="RefSeq" id="WP_193908992.1">
    <property type="nucleotide sequence ID" value="NZ_PRDL01000001.1"/>
</dbReference>
<reference evidence="2" key="1">
    <citation type="submission" date="2018-07" db="EMBL/GenBank/DDBJ databases">
        <title>Genome assembly of strain Ka43.</title>
        <authorList>
            <person name="Kukolya J."/>
            <person name="Nagy I."/>
            <person name="Horvath B."/>
            <person name="Toth A."/>
        </authorList>
    </citation>
    <scope>NUCLEOTIDE SEQUENCE</scope>
    <source>
        <strain evidence="2">KB43</strain>
    </source>
</reference>
<dbReference type="EMBL" id="PRDL01000001">
    <property type="protein sequence ID" value="MBE8717269.1"/>
    <property type="molecule type" value="Genomic_DNA"/>
</dbReference>
<comment type="caution">
    <text evidence="2">The sequence shown here is derived from an EMBL/GenBank/DDBJ whole genome shotgun (WGS) entry which is preliminary data.</text>
</comment>
<dbReference type="PANTHER" id="PTHR33608:SF12">
    <property type="entry name" value="DUF58 DOMAIN-CONTAINING PROTEIN"/>
    <property type="match status" value="1"/>
</dbReference>
<dbReference type="InterPro" id="IPR002881">
    <property type="entry name" value="DUF58"/>
</dbReference>
<dbReference type="SUPFAM" id="SSF53300">
    <property type="entry name" value="vWA-like"/>
    <property type="match status" value="1"/>
</dbReference>
<evidence type="ECO:0000259" key="1">
    <source>
        <dbReference type="Pfam" id="PF01882"/>
    </source>
</evidence>
<sequence length="322" mass="36606">MIANNPLHNLNLRGAYCELADLLRLRFAAQDLKLSARRPARSLLTGGERTRMRGRGIDFEEVRLYQPGDDIRTIDWRVTARTQVPHTKVFHEERERPLLIIADQRATMFFGSRLCFKSVTAASIATTLAWAALHNSDRVGGLVFGDTAQHDIRPRRSKHAVLELLQHLISFNRQLTTPVASASTLSLAEILTDLRRIAKPGSALFICSDFHDFDDACEQQLFELSRHTEVTLMHVFDPLERQLSSNVALTISNGQQRCVLPANDRAFQQAWQANYEQRLAELVKRCKRLQVPMLSYSTADDIQGLLRESYSALAPKKKHHRN</sequence>
<dbReference type="Proteomes" id="UP000652567">
    <property type="component" value="Unassembled WGS sequence"/>
</dbReference>
<dbReference type="PANTHER" id="PTHR33608">
    <property type="entry name" value="BLL2464 PROTEIN"/>
    <property type="match status" value="1"/>
</dbReference>
<proteinExistence type="predicted"/>
<accession>A0A928YTQ8</accession>
<dbReference type="AlphaFoldDB" id="A0A928YTQ8"/>
<organism evidence="2 3">
    <name type="scientific">Cellvibrio polysaccharolyticus</name>
    <dbReference type="NCBI Taxonomy" id="2082724"/>
    <lineage>
        <taxon>Bacteria</taxon>
        <taxon>Pseudomonadati</taxon>
        <taxon>Pseudomonadota</taxon>
        <taxon>Gammaproteobacteria</taxon>
        <taxon>Cellvibrionales</taxon>
        <taxon>Cellvibrionaceae</taxon>
        <taxon>Cellvibrio</taxon>
    </lineage>
</organism>
<evidence type="ECO:0000313" key="2">
    <source>
        <dbReference type="EMBL" id="MBE8717269.1"/>
    </source>
</evidence>
<keyword evidence="3" id="KW-1185">Reference proteome</keyword>
<dbReference type="InterPro" id="IPR036465">
    <property type="entry name" value="vWFA_dom_sf"/>
</dbReference>
<feature type="domain" description="DUF58" evidence="1">
    <location>
        <begin position="61"/>
        <end position="276"/>
    </location>
</feature>